<gene>
    <name evidence="1" type="ORF">H4O18_11590</name>
</gene>
<dbReference type="InterPro" id="IPR013325">
    <property type="entry name" value="RNA_pol_sigma_r2"/>
</dbReference>
<accession>A0ABR7QN61</accession>
<protein>
    <submittedName>
        <fullName evidence="1">Sigma-70 family RNA polymerase sigma factor</fullName>
    </submittedName>
</protein>
<dbReference type="SUPFAM" id="SSF88659">
    <property type="entry name" value="Sigma3 and sigma4 domains of RNA polymerase sigma factors"/>
    <property type="match status" value="1"/>
</dbReference>
<dbReference type="Gene3D" id="1.10.10.10">
    <property type="entry name" value="Winged helix-like DNA-binding domain superfamily/Winged helix DNA-binding domain"/>
    <property type="match status" value="1"/>
</dbReference>
<dbReference type="SUPFAM" id="SSF88946">
    <property type="entry name" value="Sigma2 domain of RNA polymerase sigma factors"/>
    <property type="match status" value="1"/>
</dbReference>
<evidence type="ECO:0000313" key="1">
    <source>
        <dbReference type="EMBL" id="MBC8768636.1"/>
    </source>
</evidence>
<name>A0ABR7QN61_9FLAO</name>
<organism evidence="1 2">
    <name type="scientific">Arenibacter arenosicollis</name>
    <dbReference type="NCBI Taxonomy" id="2762274"/>
    <lineage>
        <taxon>Bacteria</taxon>
        <taxon>Pseudomonadati</taxon>
        <taxon>Bacteroidota</taxon>
        <taxon>Flavobacteriia</taxon>
        <taxon>Flavobacteriales</taxon>
        <taxon>Flavobacteriaceae</taxon>
        <taxon>Arenibacter</taxon>
    </lineage>
</organism>
<proteinExistence type="predicted"/>
<dbReference type="InterPro" id="IPR036388">
    <property type="entry name" value="WH-like_DNA-bd_sf"/>
</dbReference>
<dbReference type="Gene3D" id="1.10.1740.10">
    <property type="match status" value="1"/>
</dbReference>
<dbReference type="InterPro" id="IPR013324">
    <property type="entry name" value="RNA_pol_sigma_r3/r4-like"/>
</dbReference>
<dbReference type="RefSeq" id="WP_187584717.1">
    <property type="nucleotide sequence ID" value="NZ_JACLHY010000010.1"/>
</dbReference>
<reference evidence="1 2" key="1">
    <citation type="submission" date="2020-08" db="EMBL/GenBank/DDBJ databases">
        <title>Arenibacter gaetbuli sp. nov., isolated from a sand dune.</title>
        <authorList>
            <person name="Park S."/>
            <person name="Yoon J.-H."/>
        </authorList>
    </citation>
    <scope>NUCLEOTIDE SEQUENCE [LARGE SCALE GENOMIC DNA]</scope>
    <source>
        <strain evidence="1 2">BSSL-BM3</strain>
    </source>
</reference>
<sequence>MEDSVNIYQSQREFHLFVANSFVDLKRLKKEGNLKAFNQVLLKTMPEVRRYVQKNLNRALVMRKIDRNKYKADDLIDQLFIEVYDHLDEIKNENELHPWMFKRIDKLMDDILVEEEFDSVFFDNIDTYSKPEWDAMQEEYSTDGDGDLVMTEELDDISYAKNDYVLNQIFIGDDDEKVILQLDKELGAQNIRKHAEMVLCHMPIPMRRVYELFTEHQFEVAEIAKIQNSTIKEVETLLEAARKGLRTSFLKRYIG</sequence>
<dbReference type="Proteomes" id="UP000618952">
    <property type="component" value="Unassembled WGS sequence"/>
</dbReference>
<dbReference type="EMBL" id="JACLHY010000010">
    <property type="protein sequence ID" value="MBC8768636.1"/>
    <property type="molecule type" value="Genomic_DNA"/>
</dbReference>
<comment type="caution">
    <text evidence="1">The sequence shown here is derived from an EMBL/GenBank/DDBJ whole genome shotgun (WGS) entry which is preliminary data.</text>
</comment>
<keyword evidence="2" id="KW-1185">Reference proteome</keyword>
<evidence type="ECO:0000313" key="2">
    <source>
        <dbReference type="Proteomes" id="UP000618952"/>
    </source>
</evidence>